<keyword evidence="2" id="KW-1185">Reference proteome</keyword>
<reference evidence="2" key="1">
    <citation type="journal article" date="2017" name="Nat. Microbiol.">
        <title>Global analysis of biosynthetic gene clusters reveals vast potential of secondary metabolite production in Penicillium species.</title>
        <authorList>
            <person name="Nielsen J.C."/>
            <person name="Grijseels S."/>
            <person name="Prigent S."/>
            <person name="Ji B."/>
            <person name="Dainat J."/>
            <person name="Nielsen K.F."/>
            <person name="Frisvad J.C."/>
            <person name="Workman M."/>
            <person name="Nielsen J."/>
        </authorList>
    </citation>
    <scope>NUCLEOTIDE SEQUENCE [LARGE SCALE GENOMIC DNA]</scope>
    <source>
        <strain evidence="2">IBT 13039</strain>
    </source>
</reference>
<gene>
    <name evidence="1" type="ORF">PENNAL_c0756G03228</name>
</gene>
<sequence>ALAVQEAKWLILLLTELRMHETQHGIPLLDKPVTILADNTGAIALAKNP</sequence>
<feature type="non-terminal residue" evidence="1">
    <location>
        <position position="49"/>
    </location>
</feature>
<dbReference type="EMBL" id="MOOB01000756">
    <property type="protein sequence ID" value="OQE39758.1"/>
    <property type="molecule type" value="Genomic_DNA"/>
</dbReference>
<evidence type="ECO:0008006" key="3">
    <source>
        <dbReference type="Google" id="ProtNLM"/>
    </source>
</evidence>
<dbReference type="OMA" id="PLASIMF"/>
<evidence type="ECO:0000313" key="1">
    <source>
        <dbReference type="EMBL" id="OQE39758.1"/>
    </source>
</evidence>
<dbReference type="Proteomes" id="UP000191691">
    <property type="component" value="Unassembled WGS sequence"/>
</dbReference>
<comment type="caution">
    <text evidence="1">The sequence shown here is derived from an EMBL/GenBank/DDBJ whole genome shotgun (WGS) entry which is preliminary data.</text>
</comment>
<organism evidence="1 2">
    <name type="scientific">Penicillium nalgiovense</name>
    <dbReference type="NCBI Taxonomy" id="60175"/>
    <lineage>
        <taxon>Eukaryota</taxon>
        <taxon>Fungi</taxon>
        <taxon>Dikarya</taxon>
        <taxon>Ascomycota</taxon>
        <taxon>Pezizomycotina</taxon>
        <taxon>Eurotiomycetes</taxon>
        <taxon>Eurotiomycetidae</taxon>
        <taxon>Eurotiales</taxon>
        <taxon>Aspergillaceae</taxon>
        <taxon>Penicillium</taxon>
    </lineage>
</organism>
<evidence type="ECO:0000313" key="2">
    <source>
        <dbReference type="Proteomes" id="UP000191691"/>
    </source>
</evidence>
<accession>A0A1V6UMV6</accession>
<dbReference type="AlphaFoldDB" id="A0A1V6UMV6"/>
<protein>
    <recommendedName>
        <fullName evidence="3">Reverse transcriptase Ty1/copia-type domain-containing protein</fullName>
    </recommendedName>
</protein>
<proteinExistence type="predicted"/>
<feature type="non-terminal residue" evidence="1">
    <location>
        <position position="1"/>
    </location>
</feature>
<name>A0A1V6UMV6_PENNA</name>